<dbReference type="AlphaFoldDB" id="A0A3N4VFQ9"/>
<name>A0A3N4VFQ9_9GAMM</name>
<keyword evidence="2" id="KW-1185">Reference proteome</keyword>
<protein>
    <submittedName>
        <fullName evidence="1">Uncharacterized protein</fullName>
    </submittedName>
</protein>
<sequence>MTPTTLPNQPPLAGDFDLGDGQYCRVTITRAGGANGHVTYHAQAWQIDATGTFVLDVSGFPIRTPGTDHSVNLSGLATRTRCRDPGWIKHVQQPGVVLDPQDPPDGWATGHGAPTGAGSVGDRYLDLDTGQGWEWSEGELARIRKGKAEELAQILAERALEAQLAGL</sequence>
<evidence type="ECO:0000313" key="1">
    <source>
        <dbReference type="EMBL" id="RPE81852.1"/>
    </source>
</evidence>
<accession>A0A3N4VFQ9</accession>
<dbReference type="EMBL" id="RKQN01000001">
    <property type="protein sequence ID" value="RPE81852.1"/>
    <property type="molecule type" value="Genomic_DNA"/>
</dbReference>
<organism evidence="1 2">
    <name type="scientific">Vulcaniibacterium tengchongense</name>
    <dbReference type="NCBI Taxonomy" id="1273429"/>
    <lineage>
        <taxon>Bacteria</taxon>
        <taxon>Pseudomonadati</taxon>
        <taxon>Pseudomonadota</taxon>
        <taxon>Gammaproteobacteria</taxon>
        <taxon>Lysobacterales</taxon>
        <taxon>Lysobacteraceae</taxon>
        <taxon>Vulcaniibacterium</taxon>
    </lineage>
</organism>
<reference evidence="1 2" key="1">
    <citation type="submission" date="2018-11" db="EMBL/GenBank/DDBJ databases">
        <title>Genomic Encyclopedia of Type Strains, Phase IV (KMG-IV): sequencing the most valuable type-strain genomes for metagenomic binning, comparative biology and taxonomic classification.</title>
        <authorList>
            <person name="Goeker M."/>
        </authorList>
    </citation>
    <scope>NUCLEOTIDE SEQUENCE [LARGE SCALE GENOMIC DNA]</scope>
    <source>
        <strain evidence="1 2">DSM 25623</strain>
    </source>
</reference>
<dbReference type="Proteomes" id="UP000269708">
    <property type="component" value="Unassembled WGS sequence"/>
</dbReference>
<proteinExistence type="predicted"/>
<gene>
    <name evidence="1" type="ORF">EDC50_1054</name>
</gene>
<dbReference type="RefSeq" id="WP_123769371.1">
    <property type="nucleotide sequence ID" value="NZ_RKQN01000001.1"/>
</dbReference>
<comment type="caution">
    <text evidence="1">The sequence shown here is derived from an EMBL/GenBank/DDBJ whole genome shotgun (WGS) entry which is preliminary data.</text>
</comment>
<evidence type="ECO:0000313" key="2">
    <source>
        <dbReference type="Proteomes" id="UP000269708"/>
    </source>
</evidence>